<dbReference type="GO" id="GO:0006080">
    <property type="term" value="P:substituted mannan metabolic process"/>
    <property type="evidence" value="ECO:0007669"/>
    <property type="project" value="InterPro"/>
</dbReference>
<feature type="compositionally biased region" description="Low complexity" evidence="5">
    <location>
        <begin position="130"/>
        <end position="171"/>
    </location>
</feature>
<feature type="active site" description="Nucleophile" evidence="4">
    <location>
        <position position="428"/>
    </location>
</feature>
<dbReference type="GO" id="GO:0016985">
    <property type="term" value="F:mannan endo-1,4-beta-mannosidase activity"/>
    <property type="evidence" value="ECO:0007669"/>
    <property type="project" value="InterPro"/>
</dbReference>
<organism evidence="8 9">
    <name type="scientific">Cellulomonas fimi</name>
    <dbReference type="NCBI Taxonomy" id="1708"/>
    <lineage>
        <taxon>Bacteria</taxon>
        <taxon>Bacillati</taxon>
        <taxon>Actinomycetota</taxon>
        <taxon>Actinomycetes</taxon>
        <taxon>Micrococcales</taxon>
        <taxon>Cellulomonadaceae</taxon>
        <taxon>Cellulomonas</taxon>
    </lineage>
</organism>
<keyword evidence="3 4" id="KW-0326">Glycosidase</keyword>
<dbReference type="AlphaFoldDB" id="A0A7Y0M074"/>
<feature type="transmembrane region" description="Helical" evidence="6">
    <location>
        <begin position="32"/>
        <end position="49"/>
    </location>
</feature>
<protein>
    <submittedName>
        <fullName evidence="8">Glycoside hydrolase</fullName>
    </submittedName>
</protein>
<evidence type="ECO:0000256" key="2">
    <source>
        <dbReference type="ARBA" id="ARBA00022801"/>
    </source>
</evidence>
<dbReference type="InterPro" id="IPR000805">
    <property type="entry name" value="Glyco_hydro_26"/>
</dbReference>
<dbReference type="Pfam" id="PF02156">
    <property type="entry name" value="Glyco_hydro_26"/>
    <property type="match status" value="1"/>
</dbReference>
<keyword evidence="2 4" id="KW-0378">Hydrolase</keyword>
<feature type="compositionally biased region" description="Low complexity" evidence="5">
    <location>
        <begin position="113"/>
        <end position="122"/>
    </location>
</feature>
<evidence type="ECO:0000256" key="5">
    <source>
        <dbReference type="SAM" id="MobiDB-lite"/>
    </source>
</evidence>
<dbReference type="SUPFAM" id="SSF51445">
    <property type="entry name" value="(Trans)glycosidases"/>
    <property type="match status" value="1"/>
</dbReference>
<feature type="domain" description="GH26" evidence="7">
    <location>
        <begin position="178"/>
        <end position="486"/>
    </location>
</feature>
<dbReference type="InterPro" id="IPR017853">
    <property type="entry name" value="GH"/>
</dbReference>
<keyword evidence="6" id="KW-1133">Transmembrane helix</keyword>
<dbReference type="Gene3D" id="3.20.20.80">
    <property type="entry name" value="Glycosidases"/>
    <property type="match status" value="1"/>
</dbReference>
<dbReference type="Proteomes" id="UP000562124">
    <property type="component" value="Unassembled WGS sequence"/>
</dbReference>
<evidence type="ECO:0000313" key="8">
    <source>
        <dbReference type="EMBL" id="NMR21370.1"/>
    </source>
</evidence>
<feature type="active site" description="Proton donor" evidence="4">
    <location>
        <position position="306"/>
    </location>
</feature>
<reference evidence="8 9" key="1">
    <citation type="submission" date="2020-04" db="EMBL/GenBank/DDBJ databases">
        <title>Sequencing and Assembly of C. fimi.</title>
        <authorList>
            <person name="Ramsey A.R."/>
        </authorList>
    </citation>
    <scope>NUCLEOTIDE SEQUENCE [LARGE SCALE GENOMIC DNA]</scope>
    <source>
        <strain evidence="8 9">SB</strain>
    </source>
</reference>
<dbReference type="PANTHER" id="PTHR40079">
    <property type="entry name" value="MANNAN ENDO-1,4-BETA-MANNOSIDASE E-RELATED"/>
    <property type="match status" value="1"/>
</dbReference>
<gene>
    <name evidence="8" type="ORF">HIR71_14295</name>
</gene>
<evidence type="ECO:0000259" key="7">
    <source>
        <dbReference type="PROSITE" id="PS51764"/>
    </source>
</evidence>
<dbReference type="InterPro" id="IPR022790">
    <property type="entry name" value="GH26_dom"/>
</dbReference>
<keyword evidence="6" id="KW-0812">Transmembrane</keyword>
<keyword evidence="6" id="KW-0472">Membrane</keyword>
<dbReference type="PANTHER" id="PTHR40079:SF4">
    <property type="entry name" value="GH26 DOMAIN-CONTAINING PROTEIN-RELATED"/>
    <property type="match status" value="1"/>
</dbReference>
<evidence type="ECO:0000256" key="6">
    <source>
        <dbReference type="SAM" id="Phobius"/>
    </source>
</evidence>
<comment type="similarity">
    <text evidence="1 4">Belongs to the glycosyl hydrolase 26 family.</text>
</comment>
<evidence type="ECO:0000256" key="4">
    <source>
        <dbReference type="PROSITE-ProRule" id="PRU01100"/>
    </source>
</evidence>
<keyword evidence="9" id="KW-1185">Reference proteome</keyword>
<dbReference type="PROSITE" id="PS51764">
    <property type="entry name" value="GH26"/>
    <property type="match status" value="1"/>
</dbReference>
<feature type="region of interest" description="Disordered" evidence="5">
    <location>
        <begin position="89"/>
        <end position="186"/>
    </location>
</feature>
<dbReference type="EMBL" id="JABCJJ010000032">
    <property type="protein sequence ID" value="NMR21370.1"/>
    <property type="molecule type" value="Genomic_DNA"/>
</dbReference>
<feature type="compositionally biased region" description="Basic and acidic residues" evidence="5">
    <location>
        <begin position="101"/>
        <end position="111"/>
    </location>
</feature>
<proteinExistence type="inferred from homology"/>
<name>A0A7Y0M074_CELFI</name>
<comment type="caution">
    <text evidence="8">The sequence shown here is derived from an EMBL/GenBank/DDBJ whole genome shotgun (WGS) entry which is preliminary data.</text>
</comment>
<evidence type="ECO:0000313" key="9">
    <source>
        <dbReference type="Proteomes" id="UP000562124"/>
    </source>
</evidence>
<accession>A0A7Y0M074</accession>
<sequence>MSDHTTPAGATAPTGRAWWAPTMGRMTVRARIATAILAAALVVVTVVVWNSPAVSTLVGAEDAPPTAEELRLARENEELQQALWSAEGLNESMQKSQAKAQTERQAQREAQEAAEAQAAADRSAAERAATDAQAKADTSRRTSTSTKDTSSRSSGRSGSGAGAARNAAATAPVAETGPTLPSAPSKAELLSPATRYYGMYTEQAPFNWATFDDTATQVGRLPSMVGYFGGWDQGFRPDAVVRAWERGMLPLLTWESRPLTAANDQVDDPQFSLPVILAGSYDEYLRQYARDIKALGLPLAIRLNHEMNGTWYPWSEVDGKGQSINGNSLGDYVKVWQRVHAIFEQEGANDQVIWVWSPNIVNNLPSSKQSLEALAGLYPGDGFVDWVGVSGYYRPPYKDGQVPTFEYTFDRSLDQLRRLSDKPILLTEVGASEIGNSKPQWVDSFFAGLAAPENADIIGFSWFNLAVSTWAGGELLTNDWRVDSRRDSLDAFVTGIATPAARIGGLPLNSPTS</sequence>
<evidence type="ECO:0000256" key="1">
    <source>
        <dbReference type="ARBA" id="ARBA00007754"/>
    </source>
</evidence>
<evidence type="ECO:0000256" key="3">
    <source>
        <dbReference type="ARBA" id="ARBA00023295"/>
    </source>
</evidence>